<dbReference type="Pfam" id="PF00589">
    <property type="entry name" value="Phage_integrase"/>
    <property type="match status" value="1"/>
</dbReference>
<gene>
    <name evidence="7" type="ORF">MHPYR_240056</name>
    <name evidence="8" type="ORF">MHPYR_260001</name>
</gene>
<dbReference type="Gene3D" id="1.10.443.10">
    <property type="entry name" value="Intergrase catalytic core"/>
    <property type="match status" value="1"/>
</dbReference>
<evidence type="ECO:0000313" key="7">
    <source>
        <dbReference type="EMBL" id="SBS75596.1"/>
    </source>
</evidence>
<dbReference type="InterPro" id="IPR013762">
    <property type="entry name" value="Integrase-like_cat_sf"/>
</dbReference>
<dbReference type="Pfam" id="PF26003">
    <property type="entry name" value="Integrase_N_phage"/>
    <property type="match status" value="1"/>
</dbReference>
<dbReference type="AlphaFoldDB" id="A0A1Y5PAD4"/>
<evidence type="ECO:0000256" key="3">
    <source>
        <dbReference type="ARBA" id="ARBA00023172"/>
    </source>
</evidence>
<sequence length="381" mass="41599">MAGKTGRRGWGWLRLQGKKWSASYIGPDGIRHRAPHTFTSKLDGEGWLADERRLVEWGNWTPPAQRAAQKKAQGVTVASFAATWVEQRNLKPRTKAGYEAHVARLKESTLGPVPLGQLTPEAVRTWYAGFDKTKPTARAHAYQFLHAVCGTAVSDGLLPSNPCNIPKAMHTVTKRQAKVLDPQQLDALADAIEPKRLRMLVLLMAWCGPRWGEAAELRRKDISADCSVLTIARGATHRSGVCNIDTPKSGKGRTVVVPPHIREELKHHLNTYVAEDPDAQLFPAAQGGCHLNDRVFLDYYTAAQEAAGVDRIRIHDLRHFAGTQAARVGANLAESMARLGHSTVRASLIYQQAVSGRDAEVAAALSQLAQQSNGASDTPKA</sequence>
<organism evidence="8">
    <name type="scientific">uncultured Mycobacterium sp</name>
    <dbReference type="NCBI Taxonomy" id="171292"/>
    <lineage>
        <taxon>Bacteria</taxon>
        <taxon>Bacillati</taxon>
        <taxon>Actinomycetota</taxon>
        <taxon>Actinomycetes</taxon>
        <taxon>Mycobacteriales</taxon>
        <taxon>Mycobacteriaceae</taxon>
        <taxon>Mycobacterium</taxon>
        <taxon>environmental samples</taxon>
    </lineage>
</organism>
<dbReference type="CDD" id="cd00397">
    <property type="entry name" value="DNA_BRE_C"/>
    <property type="match status" value="1"/>
</dbReference>
<dbReference type="PANTHER" id="PTHR30349:SF64">
    <property type="entry name" value="PROPHAGE INTEGRASE INTD-RELATED"/>
    <property type="match status" value="1"/>
</dbReference>
<dbReference type="SUPFAM" id="SSF56349">
    <property type="entry name" value="DNA breaking-rejoining enzymes"/>
    <property type="match status" value="1"/>
</dbReference>
<accession>A0A1Y5PAD4</accession>
<dbReference type="InterPro" id="IPR010998">
    <property type="entry name" value="Integrase_recombinase_N"/>
</dbReference>
<dbReference type="EMBL" id="FLQS01000017">
    <property type="protein sequence ID" value="SBS75596.1"/>
    <property type="molecule type" value="Genomic_DNA"/>
</dbReference>
<dbReference type="PANTHER" id="PTHR30349">
    <property type="entry name" value="PHAGE INTEGRASE-RELATED"/>
    <property type="match status" value="1"/>
</dbReference>
<evidence type="ECO:0000256" key="4">
    <source>
        <dbReference type="PROSITE-ProRule" id="PRU01248"/>
    </source>
</evidence>
<feature type="domain" description="Tyr recombinase" evidence="5">
    <location>
        <begin position="175"/>
        <end position="363"/>
    </location>
</feature>
<dbReference type="InterPro" id="IPR011010">
    <property type="entry name" value="DNA_brk_join_enz"/>
</dbReference>
<dbReference type="GO" id="GO:0003677">
    <property type="term" value="F:DNA binding"/>
    <property type="evidence" value="ECO:0007669"/>
    <property type="project" value="UniProtKB-UniRule"/>
</dbReference>
<feature type="domain" description="Core-binding (CB)" evidence="6">
    <location>
        <begin position="75"/>
        <end position="153"/>
    </location>
</feature>
<proteinExistence type="inferred from homology"/>
<evidence type="ECO:0000313" key="8">
    <source>
        <dbReference type="EMBL" id="SBS75674.1"/>
    </source>
</evidence>
<name>A0A1Y5PAD4_9MYCO</name>
<dbReference type="PROSITE" id="PS51900">
    <property type="entry name" value="CB"/>
    <property type="match status" value="1"/>
</dbReference>
<protein>
    <submittedName>
        <fullName evidence="8">Phage integrase family protein</fullName>
    </submittedName>
</protein>
<dbReference type="Gene3D" id="1.10.150.130">
    <property type="match status" value="1"/>
</dbReference>
<evidence type="ECO:0000259" key="6">
    <source>
        <dbReference type="PROSITE" id="PS51900"/>
    </source>
</evidence>
<dbReference type="InterPro" id="IPR044068">
    <property type="entry name" value="CB"/>
</dbReference>
<dbReference type="InterPro" id="IPR050090">
    <property type="entry name" value="Tyrosine_recombinase_XerCD"/>
</dbReference>
<reference evidence="8" key="1">
    <citation type="submission" date="2016-03" db="EMBL/GenBank/DDBJ databases">
        <authorList>
            <person name="Ploux O."/>
        </authorList>
    </citation>
    <scope>NUCLEOTIDE SEQUENCE</scope>
    <source>
        <strain evidence="8">UC10</strain>
    </source>
</reference>
<evidence type="ECO:0000259" key="5">
    <source>
        <dbReference type="PROSITE" id="PS51898"/>
    </source>
</evidence>
<dbReference type="InterPro" id="IPR058717">
    <property type="entry name" value="Phage_L5_Integrase_N"/>
</dbReference>
<dbReference type="GO" id="GO:0015074">
    <property type="term" value="P:DNA integration"/>
    <property type="evidence" value="ECO:0007669"/>
    <property type="project" value="InterPro"/>
</dbReference>
<keyword evidence="2 4" id="KW-0238">DNA-binding</keyword>
<dbReference type="PROSITE" id="PS51898">
    <property type="entry name" value="TYR_RECOMBINASE"/>
    <property type="match status" value="1"/>
</dbReference>
<dbReference type="EMBL" id="FLQS01000019">
    <property type="protein sequence ID" value="SBS75674.1"/>
    <property type="molecule type" value="Genomic_DNA"/>
</dbReference>
<dbReference type="InterPro" id="IPR002104">
    <property type="entry name" value="Integrase_catalytic"/>
</dbReference>
<evidence type="ECO:0000256" key="2">
    <source>
        <dbReference type="ARBA" id="ARBA00023125"/>
    </source>
</evidence>
<comment type="similarity">
    <text evidence="1">Belongs to the 'phage' integrase family.</text>
</comment>
<keyword evidence="3" id="KW-0233">DNA recombination</keyword>
<evidence type="ECO:0000256" key="1">
    <source>
        <dbReference type="ARBA" id="ARBA00008857"/>
    </source>
</evidence>
<dbReference type="GO" id="GO:0006310">
    <property type="term" value="P:DNA recombination"/>
    <property type="evidence" value="ECO:0007669"/>
    <property type="project" value="UniProtKB-KW"/>
</dbReference>